<feature type="binding site" evidence="7">
    <location>
        <begin position="126"/>
        <end position="128"/>
    </location>
    <ligand>
        <name>FMN</name>
        <dbReference type="ChEBI" id="CHEBI:58210"/>
    </ligand>
</feature>
<dbReference type="InterPro" id="IPR000453">
    <property type="entry name" value="Chorismate_synth"/>
</dbReference>
<evidence type="ECO:0000256" key="5">
    <source>
        <dbReference type="ARBA" id="ARBA00023141"/>
    </source>
</evidence>
<evidence type="ECO:0000256" key="4">
    <source>
        <dbReference type="ARBA" id="ARBA00022605"/>
    </source>
</evidence>
<dbReference type="PROSITE" id="PS00789">
    <property type="entry name" value="CHORISMATE_SYNTHASE_3"/>
    <property type="match status" value="1"/>
</dbReference>
<proteinExistence type="inferred from homology"/>
<feature type="binding site" evidence="7">
    <location>
        <position position="48"/>
    </location>
    <ligand>
        <name>NADP(+)</name>
        <dbReference type="ChEBI" id="CHEBI:58349"/>
    </ligand>
</feature>
<dbReference type="HAMAP" id="MF_00300">
    <property type="entry name" value="Chorismate_synth"/>
    <property type="match status" value="1"/>
</dbReference>
<dbReference type="OrthoDB" id="9771806at2"/>
<dbReference type="KEGG" id="sper:EW093_12295"/>
<keyword evidence="6 7" id="KW-0456">Lyase</keyword>
<keyword evidence="7" id="KW-0288">FMN</keyword>
<dbReference type="PROSITE" id="PS00788">
    <property type="entry name" value="CHORISMATE_SYNTHASE_2"/>
    <property type="match status" value="1"/>
</dbReference>
<evidence type="ECO:0000256" key="3">
    <source>
        <dbReference type="ARBA" id="ARBA00013036"/>
    </source>
</evidence>
<protein>
    <recommendedName>
        <fullName evidence="3 7">Chorismate synthase</fullName>
        <shortName evidence="7">CS</shortName>
        <ecNumber evidence="3 7">4.2.3.5</ecNumber>
    </recommendedName>
    <alternativeName>
        <fullName evidence="7">5-enolpyruvylshikimate-3-phosphate phospholyase</fullName>
    </alternativeName>
</protein>
<dbReference type="PANTHER" id="PTHR21085:SF0">
    <property type="entry name" value="CHORISMATE SYNTHASE"/>
    <property type="match status" value="1"/>
</dbReference>
<keyword evidence="4 7" id="KW-0028">Amino-acid biosynthesis</keyword>
<feature type="binding site" evidence="7">
    <location>
        <position position="278"/>
    </location>
    <ligand>
        <name>FMN</name>
        <dbReference type="ChEBI" id="CHEBI:58210"/>
    </ligand>
</feature>
<organism evidence="9 10">
    <name type="scientific">Thiospirochaeta perfilievii</name>
    <dbReference type="NCBI Taxonomy" id="252967"/>
    <lineage>
        <taxon>Bacteria</taxon>
        <taxon>Pseudomonadati</taxon>
        <taxon>Spirochaetota</taxon>
        <taxon>Spirochaetia</taxon>
        <taxon>Spirochaetales</taxon>
        <taxon>Spirochaetaceae</taxon>
        <taxon>Thiospirochaeta</taxon>
    </lineage>
</organism>
<dbReference type="AlphaFoldDB" id="A0A5C1QEH1"/>
<comment type="caution">
    <text evidence="7">Lacks conserved residue(s) required for the propagation of feature annotation.</text>
</comment>
<dbReference type="CDD" id="cd07304">
    <property type="entry name" value="Chorismate_synthase"/>
    <property type="match status" value="1"/>
</dbReference>
<keyword evidence="5 7" id="KW-0057">Aromatic amino acid biosynthesis</keyword>
<dbReference type="EMBL" id="CP035807">
    <property type="protein sequence ID" value="QEN05460.1"/>
    <property type="molecule type" value="Genomic_DNA"/>
</dbReference>
<dbReference type="Pfam" id="PF01264">
    <property type="entry name" value="Chorismate_synt"/>
    <property type="match status" value="1"/>
</dbReference>
<dbReference type="GO" id="GO:0009073">
    <property type="term" value="P:aromatic amino acid family biosynthetic process"/>
    <property type="evidence" value="ECO:0007669"/>
    <property type="project" value="UniProtKB-KW"/>
</dbReference>
<keyword evidence="7" id="KW-0521">NADP</keyword>
<dbReference type="EC" id="4.2.3.5" evidence="3 7"/>
<comment type="catalytic activity">
    <reaction evidence="7 8">
        <text>5-O-(1-carboxyvinyl)-3-phosphoshikimate = chorismate + phosphate</text>
        <dbReference type="Rhea" id="RHEA:21020"/>
        <dbReference type="ChEBI" id="CHEBI:29748"/>
        <dbReference type="ChEBI" id="CHEBI:43474"/>
        <dbReference type="ChEBI" id="CHEBI:57701"/>
        <dbReference type="EC" id="4.2.3.5"/>
    </reaction>
</comment>
<feature type="binding site" evidence="7">
    <location>
        <position position="319"/>
    </location>
    <ligand>
        <name>FMN</name>
        <dbReference type="ChEBI" id="CHEBI:58210"/>
    </ligand>
</feature>
<evidence type="ECO:0000313" key="10">
    <source>
        <dbReference type="Proteomes" id="UP000323824"/>
    </source>
</evidence>
<sequence>MPGSNYGSIFKITTFGESHGEALGVVIDGVPAGFELSLDLIQAEMDRRKPGQSDATTPRKEGDKIKCLSGYFQGKTTGTPLTLVLFNENTKSKDYGDIVDKFRPGHGDWTYFSKYNGHRDWRGGGRSSGRETAARTAAGAVAKQLLSSMNIDIHAYTKAAGGIKCETYDRDEIEKNPMRAPDPIAADKMMVKLKELIKDHNSMGGVVECRINNLPAGLGEPVFNKLDAELAKAIMSLGTVKGFEIGSGFACAELTGKEQNDERDKNGFLTNNAGGIIAGISTGQEVVFRAAIKPTPSISQKQKTIDKELNETDIVTIGRHDPCICPRIVPVIEAMAAIVIMDLILLQKEMSL</sequence>
<feature type="binding site" evidence="7">
    <location>
        <begin position="293"/>
        <end position="297"/>
    </location>
    <ligand>
        <name>FMN</name>
        <dbReference type="ChEBI" id="CHEBI:58210"/>
    </ligand>
</feature>
<comment type="similarity">
    <text evidence="2 7 8">Belongs to the chorismate synthase family.</text>
</comment>
<dbReference type="SUPFAM" id="SSF103263">
    <property type="entry name" value="Chorismate synthase, AroC"/>
    <property type="match status" value="1"/>
</dbReference>
<dbReference type="UniPathway" id="UPA00053">
    <property type="reaction ID" value="UER00090"/>
</dbReference>
<dbReference type="GO" id="GO:0010181">
    <property type="term" value="F:FMN binding"/>
    <property type="evidence" value="ECO:0007669"/>
    <property type="project" value="TreeGrafter"/>
</dbReference>
<dbReference type="NCBIfam" id="NF003793">
    <property type="entry name" value="PRK05382.1"/>
    <property type="match status" value="1"/>
</dbReference>
<dbReference type="Gene3D" id="3.60.150.10">
    <property type="entry name" value="Chorismate synthase AroC"/>
    <property type="match status" value="1"/>
</dbReference>
<name>A0A5C1QEH1_9SPIO</name>
<reference evidence="9 10" key="1">
    <citation type="submission" date="2019-02" db="EMBL/GenBank/DDBJ databases">
        <authorList>
            <person name="Fomenkov A."/>
            <person name="Dubinina G."/>
            <person name="Grabovich M."/>
            <person name="Vincze T."/>
            <person name="Roberts R.J."/>
        </authorList>
    </citation>
    <scope>NUCLEOTIDE SEQUENCE [LARGE SCALE GENOMIC DNA]</scope>
    <source>
        <strain evidence="9 10">P</strain>
    </source>
</reference>
<dbReference type="PANTHER" id="PTHR21085">
    <property type="entry name" value="CHORISMATE SYNTHASE"/>
    <property type="match status" value="1"/>
</dbReference>
<gene>
    <name evidence="7" type="primary">aroC</name>
    <name evidence="9" type="ORF">EW093_12295</name>
</gene>
<comment type="cofactor">
    <cofactor evidence="7 8">
        <name>FMNH2</name>
        <dbReference type="ChEBI" id="CHEBI:57618"/>
    </cofactor>
    <text evidence="7 8">Reduced FMN (FMNH(2)).</text>
</comment>
<evidence type="ECO:0000256" key="6">
    <source>
        <dbReference type="ARBA" id="ARBA00023239"/>
    </source>
</evidence>
<evidence type="ECO:0000256" key="1">
    <source>
        <dbReference type="ARBA" id="ARBA00005044"/>
    </source>
</evidence>
<dbReference type="RefSeq" id="WP_149568698.1">
    <property type="nucleotide sequence ID" value="NZ_CP035807.1"/>
</dbReference>
<keyword evidence="7" id="KW-0274">FAD</keyword>
<dbReference type="Proteomes" id="UP000323824">
    <property type="component" value="Chromosome"/>
</dbReference>
<evidence type="ECO:0000313" key="9">
    <source>
        <dbReference type="EMBL" id="QEN05460.1"/>
    </source>
</evidence>
<dbReference type="InterPro" id="IPR020541">
    <property type="entry name" value="Chorismate_synthase_CS"/>
</dbReference>
<dbReference type="GO" id="GO:0008652">
    <property type="term" value="P:amino acid biosynthetic process"/>
    <property type="evidence" value="ECO:0007669"/>
    <property type="project" value="UniProtKB-KW"/>
</dbReference>
<reference evidence="9 10" key="2">
    <citation type="submission" date="2019-09" db="EMBL/GenBank/DDBJ databases">
        <title>Complete Genome Sequence and Methylome Analysis of free living Spirochaetas.</title>
        <authorList>
            <person name="Leshcheva N."/>
            <person name="Mikheeva N."/>
        </authorList>
    </citation>
    <scope>NUCLEOTIDE SEQUENCE [LARGE SCALE GENOMIC DNA]</scope>
    <source>
        <strain evidence="9 10">P</strain>
    </source>
</reference>
<dbReference type="GO" id="GO:0005829">
    <property type="term" value="C:cytosol"/>
    <property type="evidence" value="ECO:0007669"/>
    <property type="project" value="TreeGrafter"/>
</dbReference>
<evidence type="ECO:0000256" key="8">
    <source>
        <dbReference type="RuleBase" id="RU000605"/>
    </source>
</evidence>
<comment type="subunit">
    <text evidence="7">Homotetramer.</text>
</comment>
<dbReference type="GO" id="GO:0004107">
    <property type="term" value="F:chorismate synthase activity"/>
    <property type="evidence" value="ECO:0007669"/>
    <property type="project" value="UniProtKB-UniRule"/>
</dbReference>
<accession>A0A5C1QEH1</accession>
<dbReference type="InterPro" id="IPR035904">
    <property type="entry name" value="Chorismate_synth_AroC_sf"/>
</dbReference>
<comment type="pathway">
    <text evidence="1 7 8">Metabolic intermediate biosynthesis; chorismate biosynthesis; chorismate from D-erythrose 4-phosphate and phosphoenolpyruvate: step 7/7.</text>
</comment>
<dbReference type="PROSITE" id="PS00787">
    <property type="entry name" value="CHORISMATE_SYNTHASE_1"/>
    <property type="match status" value="1"/>
</dbReference>
<dbReference type="PIRSF" id="PIRSF001456">
    <property type="entry name" value="Chorismate_synth"/>
    <property type="match status" value="1"/>
</dbReference>
<comment type="function">
    <text evidence="7">Catalyzes the anti-1,4-elimination of the C-3 phosphate and the C-6 proR hydrogen from 5-enolpyruvylshikimate-3-phosphate (EPSP) to yield chorismate, which is the branch point compound that serves as the starting substrate for the three terminal pathways of aromatic amino acid biosynthesis. This reaction introduces a second double bond into the aromatic ring system.</text>
</comment>
<evidence type="ECO:0000256" key="2">
    <source>
        <dbReference type="ARBA" id="ARBA00008014"/>
    </source>
</evidence>
<dbReference type="GO" id="GO:0009423">
    <property type="term" value="P:chorismate biosynthetic process"/>
    <property type="evidence" value="ECO:0007669"/>
    <property type="project" value="UniProtKB-UniRule"/>
</dbReference>
<keyword evidence="10" id="KW-1185">Reference proteome</keyword>
<dbReference type="NCBIfam" id="TIGR00033">
    <property type="entry name" value="aroC"/>
    <property type="match status" value="1"/>
</dbReference>
<keyword evidence="7" id="KW-0285">Flavoprotein</keyword>
<evidence type="ECO:0000256" key="7">
    <source>
        <dbReference type="HAMAP-Rule" id="MF_00300"/>
    </source>
</evidence>